<dbReference type="Gene3D" id="3.30.9.10">
    <property type="entry name" value="D-Amino Acid Oxidase, subunit A, domain 2"/>
    <property type="match status" value="1"/>
</dbReference>
<dbReference type="InterPro" id="IPR050641">
    <property type="entry name" value="RIFMO-like"/>
</dbReference>
<dbReference type="GO" id="GO:0005739">
    <property type="term" value="C:mitochondrion"/>
    <property type="evidence" value="ECO:0007669"/>
    <property type="project" value="TreeGrafter"/>
</dbReference>
<organism evidence="5 6">
    <name type="scientific">Eimeria praecox</name>
    <dbReference type="NCBI Taxonomy" id="51316"/>
    <lineage>
        <taxon>Eukaryota</taxon>
        <taxon>Sar</taxon>
        <taxon>Alveolata</taxon>
        <taxon>Apicomplexa</taxon>
        <taxon>Conoidasida</taxon>
        <taxon>Coccidia</taxon>
        <taxon>Eucoccidiorida</taxon>
        <taxon>Eimeriorina</taxon>
        <taxon>Eimeriidae</taxon>
        <taxon>Eimeria</taxon>
    </lineage>
</organism>
<dbReference type="Proteomes" id="UP000018201">
    <property type="component" value="Unassembled WGS sequence"/>
</dbReference>
<protein>
    <submittedName>
        <fullName evidence="5">FAD-depdendent monooxygenase, putative</fullName>
    </submittedName>
</protein>
<dbReference type="SUPFAM" id="SSF51905">
    <property type="entry name" value="FAD/NAD(P)-binding domain"/>
    <property type="match status" value="1"/>
</dbReference>
<keyword evidence="6" id="KW-1185">Reference proteome</keyword>
<dbReference type="EMBL" id="HG694586">
    <property type="protein sequence ID" value="CDI85980.1"/>
    <property type="molecule type" value="Genomic_DNA"/>
</dbReference>
<feature type="compositionally biased region" description="Basic and acidic residues" evidence="3">
    <location>
        <begin position="247"/>
        <end position="256"/>
    </location>
</feature>
<dbReference type="GO" id="GO:0016709">
    <property type="term" value="F:oxidoreductase activity, acting on paired donors, with incorporation or reduction of molecular oxygen, NAD(P)H as one donor, and incorporation of one atom of oxygen"/>
    <property type="evidence" value="ECO:0007669"/>
    <property type="project" value="UniProtKB-ARBA"/>
</dbReference>
<dbReference type="InterPro" id="IPR002938">
    <property type="entry name" value="FAD-bd"/>
</dbReference>
<feature type="domain" description="FAD-binding" evidence="4">
    <location>
        <begin position="65"/>
        <end position="203"/>
    </location>
</feature>
<evidence type="ECO:0000259" key="4">
    <source>
        <dbReference type="Pfam" id="PF01494"/>
    </source>
</evidence>
<keyword evidence="1" id="KW-0285">Flavoprotein</keyword>
<reference evidence="5" key="1">
    <citation type="submission" date="2013-10" db="EMBL/GenBank/DDBJ databases">
        <title>Genomic analysis of the causative agents of coccidiosis in chickens.</title>
        <authorList>
            <person name="Reid A.J."/>
            <person name="Blake D."/>
            <person name="Billington K."/>
            <person name="Browne H."/>
            <person name="Dunn M."/>
            <person name="Hung S."/>
            <person name="Kawahara F."/>
            <person name="Miranda-Saavedra D."/>
            <person name="Mourier T."/>
            <person name="Nagra H."/>
            <person name="Otto T.D."/>
            <person name="Rawlings N."/>
            <person name="Sanchez A."/>
            <person name="Sanders M."/>
            <person name="Subramaniam C."/>
            <person name="Tay Y."/>
            <person name="Dear P."/>
            <person name="Doerig C."/>
            <person name="Gruber A."/>
            <person name="Parkinson J."/>
            <person name="Shirley M."/>
            <person name="Wan K.L."/>
            <person name="Berriman M."/>
            <person name="Tomley F."/>
            <person name="Pain A."/>
        </authorList>
    </citation>
    <scope>NUCLEOTIDE SEQUENCE [LARGE SCALE GENOMIC DNA]</scope>
    <source>
        <strain evidence="5">Houghton</strain>
    </source>
</reference>
<evidence type="ECO:0000256" key="3">
    <source>
        <dbReference type="SAM" id="MobiDB-lite"/>
    </source>
</evidence>
<dbReference type="OrthoDB" id="1716816at2759"/>
<dbReference type="Gene3D" id="3.40.30.120">
    <property type="match status" value="1"/>
</dbReference>
<evidence type="ECO:0000256" key="2">
    <source>
        <dbReference type="ARBA" id="ARBA00022827"/>
    </source>
</evidence>
<reference evidence="5" key="2">
    <citation type="submission" date="2013-10" db="EMBL/GenBank/DDBJ databases">
        <authorList>
            <person name="Aslett M."/>
        </authorList>
    </citation>
    <scope>NUCLEOTIDE SEQUENCE [LARGE SCALE GENOMIC DNA]</scope>
    <source>
        <strain evidence="5">Houghton</strain>
    </source>
</reference>
<name>U6H0K2_9EIME</name>
<dbReference type="Gene3D" id="3.30.70.2450">
    <property type="match status" value="1"/>
</dbReference>
<evidence type="ECO:0000313" key="6">
    <source>
        <dbReference type="Proteomes" id="UP000018201"/>
    </source>
</evidence>
<dbReference type="GO" id="GO:0006744">
    <property type="term" value="P:ubiquinone biosynthetic process"/>
    <property type="evidence" value="ECO:0007669"/>
    <property type="project" value="TreeGrafter"/>
</dbReference>
<gene>
    <name evidence="5" type="ORF">EPH_0066120</name>
</gene>
<accession>U6H0K2</accession>
<dbReference type="Gene3D" id="3.50.50.60">
    <property type="entry name" value="FAD/NAD(P)-binding domain"/>
    <property type="match status" value="3"/>
</dbReference>
<evidence type="ECO:0000256" key="1">
    <source>
        <dbReference type="ARBA" id="ARBA00022630"/>
    </source>
</evidence>
<keyword evidence="5" id="KW-0503">Monooxygenase</keyword>
<feature type="domain" description="FAD-binding" evidence="4">
    <location>
        <begin position="527"/>
        <end position="588"/>
    </location>
</feature>
<sequence>MKSPSPLVFWGPLRAPGGPIAWSSRLCASPFIAFRAFATSTYKKVTIPGLSSGSTHSSGIKKIRVPVLIVGGGPVGLTMALLLQKGGVPTLLLEQQAAATCLPKAHYITNRSMEIWRQLGHLDLRVEALSPCLNDWRSFIYTTQLAAIESNYLAAVDHFKGFEEMRLPDGRIAYKETLSPCRMTQLSQNLLLPLLYREAEARASNEWSGDLQRAIQGAAGSQQRTELSHLEEPLQEGRSADPQQAGERVRCERDTTEPAAGGQAQQLAPLRLLLNARWEGATQKTSSTNAGGSCPSGPVTSFVSVGDSAGGVSLWEITSDLVIGSDGAGSRVREWGGAPLVGGPPLQHFLNVTFRSKELAEAIGEQEQGAYVQDDGIRSASRDSPRGPGYEVLLRFKSRGMLYYVLGPRCIGVVVCHCFKTGLFVAHIPFFPLNRDDKLVHLGPNGDKTRPIQIIENLAGRRLRDIQIQDVRPWQMVAKVAAQYLPGGHLSRSTRSSSDGSGEALSSLGTETDESIVGEQGVPWGPRRGRVLLVGDAAHCLPPAGGLGMNLGIADCLNAAWKIAQCYHLQQGPFALRQQQQQQQQQVQQQHQEQQDPAGKILASYEEERRLVAEYTCAVARKNFSSGRCIPEVLGLDWEAAARAARGLAAVSDAAATAIAAAAAAVGFKGIAEAAGDASRRIARGALECLMSIGRAQAAFQMALGPVRIKMLETIRVLLTSEETHLGLRFQGVDLGYAYTKSALMGGRDRGPPALQVSESPWRLAPTSWLGSRLPHAPVNALLHYSENEAPAAYALSTVDLPALAVPSCSYCLLLLSESHEGRLIAALSKWKQNHRAAVPSGAPVSPPHYTAADFVFGITWTAGIVAKTAPRPDWAPGPLEPLALKPDALAVLGAGPPQARLPLGWRRVTSPPDVKSSFASTVVSTQAERIQPEDLLLLLRPDGHIAAVWNARLLREETLFSSLDRLF</sequence>
<feature type="region of interest" description="Disordered" evidence="3">
    <location>
        <begin position="218"/>
        <end position="266"/>
    </location>
</feature>
<evidence type="ECO:0000313" key="5">
    <source>
        <dbReference type="EMBL" id="CDI85980.1"/>
    </source>
</evidence>
<dbReference type="PANTHER" id="PTHR43004">
    <property type="entry name" value="TRK SYSTEM POTASSIUM UPTAKE PROTEIN"/>
    <property type="match status" value="1"/>
</dbReference>
<keyword evidence="2" id="KW-0274">FAD</keyword>
<feature type="compositionally biased region" description="Low complexity" evidence="3">
    <location>
        <begin position="490"/>
        <end position="509"/>
    </location>
</feature>
<feature type="region of interest" description="Disordered" evidence="3">
    <location>
        <begin position="490"/>
        <end position="521"/>
    </location>
</feature>
<dbReference type="VEuPathDB" id="ToxoDB:EPH_0066120"/>
<dbReference type="AlphaFoldDB" id="U6H0K2"/>
<dbReference type="GO" id="GO:0071949">
    <property type="term" value="F:FAD binding"/>
    <property type="evidence" value="ECO:0007669"/>
    <property type="project" value="InterPro"/>
</dbReference>
<dbReference type="InterPro" id="IPR036188">
    <property type="entry name" value="FAD/NAD-bd_sf"/>
</dbReference>
<dbReference type="PANTHER" id="PTHR43004:SF6">
    <property type="entry name" value="FAD_NAD(P)-BINDING OXIDOREDUCTASE FAMILY PROTEIN"/>
    <property type="match status" value="1"/>
</dbReference>
<keyword evidence="5" id="KW-0560">Oxidoreductase</keyword>
<dbReference type="Pfam" id="PF01494">
    <property type="entry name" value="FAD_binding_3"/>
    <property type="match status" value="2"/>
</dbReference>
<proteinExistence type="predicted"/>